<dbReference type="Gene3D" id="3.90.1150.10">
    <property type="entry name" value="Aspartate Aminotransferase, domain 1"/>
    <property type="match status" value="1"/>
</dbReference>
<keyword evidence="5 6" id="KW-0663">Pyridoxal phosphate</keyword>
<evidence type="ECO:0000256" key="4">
    <source>
        <dbReference type="ARBA" id="ARBA00022679"/>
    </source>
</evidence>
<dbReference type="EC" id="2.3.1.47" evidence="8"/>
<evidence type="ECO:0000259" key="7">
    <source>
        <dbReference type="PROSITE" id="PS50075"/>
    </source>
</evidence>
<dbReference type="EMBL" id="CP000393">
    <property type="protein sequence ID" value="ABG51224.1"/>
    <property type="molecule type" value="Genomic_DNA"/>
</dbReference>
<dbReference type="CDD" id="cd06454">
    <property type="entry name" value="KBL_like"/>
    <property type="match status" value="1"/>
</dbReference>
<dbReference type="GO" id="GO:0031177">
    <property type="term" value="F:phosphopantetheine binding"/>
    <property type="evidence" value="ECO:0007669"/>
    <property type="project" value="InterPro"/>
</dbReference>
<dbReference type="Gene3D" id="3.40.640.10">
    <property type="entry name" value="Type I PLP-dependent aspartate aminotransferase-like (Major domain)"/>
    <property type="match status" value="1"/>
</dbReference>
<evidence type="ECO:0000256" key="2">
    <source>
        <dbReference type="ARBA" id="ARBA00022450"/>
    </source>
</evidence>
<protein>
    <submittedName>
        <fullName evidence="8">8-amino-7-oxononanoate synthase</fullName>
        <ecNumber evidence="8">2.3.1.47</ecNumber>
    </submittedName>
</protein>
<dbReference type="GO" id="GO:0030170">
    <property type="term" value="F:pyridoxal phosphate binding"/>
    <property type="evidence" value="ECO:0007669"/>
    <property type="project" value="InterPro"/>
</dbReference>
<dbReference type="SUPFAM" id="SSF53383">
    <property type="entry name" value="PLP-dependent transferases"/>
    <property type="match status" value="1"/>
</dbReference>
<evidence type="ECO:0000256" key="1">
    <source>
        <dbReference type="ARBA" id="ARBA00001933"/>
    </source>
</evidence>
<dbReference type="PANTHER" id="PTHR13693">
    <property type="entry name" value="CLASS II AMINOTRANSFERASE/8-AMINO-7-OXONONANOATE SYNTHASE"/>
    <property type="match status" value="1"/>
</dbReference>
<accession>Q113V0</accession>
<dbReference type="GO" id="GO:0008710">
    <property type="term" value="F:8-amino-7-oxononanoate synthase activity"/>
    <property type="evidence" value="ECO:0007669"/>
    <property type="project" value="UniProtKB-EC"/>
</dbReference>
<dbReference type="Pfam" id="PF00155">
    <property type="entry name" value="Aminotran_1_2"/>
    <property type="match status" value="1"/>
</dbReference>
<dbReference type="SMART" id="SM01294">
    <property type="entry name" value="PKS_PP_betabranch"/>
    <property type="match status" value="1"/>
</dbReference>
<feature type="domain" description="Carrier" evidence="7">
    <location>
        <begin position="34"/>
        <end position="111"/>
    </location>
</feature>
<evidence type="ECO:0000256" key="3">
    <source>
        <dbReference type="ARBA" id="ARBA00022553"/>
    </source>
</evidence>
<dbReference type="SMART" id="SM00823">
    <property type="entry name" value="PKS_PP"/>
    <property type="match status" value="1"/>
</dbReference>
<keyword evidence="8" id="KW-0012">Acyltransferase</keyword>
<evidence type="ECO:0000256" key="5">
    <source>
        <dbReference type="ARBA" id="ARBA00022898"/>
    </source>
</evidence>
<dbReference type="InterPro" id="IPR006162">
    <property type="entry name" value="Ppantetheine_attach_site"/>
</dbReference>
<dbReference type="InterPro" id="IPR036736">
    <property type="entry name" value="ACP-like_sf"/>
</dbReference>
<dbReference type="Pfam" id="PF00550">
    <property type="entry name" value="PP-binding"/>
    <property type="match status" value="1"/>
</dbReference>
<dbReference type="PROSITE" id="PS00599">
    <property type="entry name" value="AA_TRANSFER_CLASS_2"/>
    <property type="match status" value="1"/>
</dbReference>
<dbReference type="PANTHER" id="PTHR13693:SF3">
    <property type="entry name" value="LD36009P"/>
    <property type="match status" value="1"/>
</dbReference>
<dbReference type="AlphaFoldDB" id="Q113V0"/>
<evidence type="ECO:0000313" key="8">
    <source>
        <dbReference type="EMBL" id="ABG51224.1"/>
    </source>
</evidence>
<keyword evidence="3" id="KW-0597">Phosphoprotein</keyword>
<keyword evidence="4 8" id="KW-0808">Transferase</keyword>
<dbReference type="HOGENOM" id="CLU_015846_8_1_3"/>
<reference evidence="8" key="1">
    <citation type="submission" date="2006-06" db="EMBL/GenBank/DDBJ databases">
        <title>Complete sequence of Trichodesmium erythraeum IMS101.</title>
        <authorList>
            <consortium name="US DOE Joint Genome Institute"/>
            <person name="Copeland A."/>
            <person name="Lucas S."/>
            <person name="Lapidus A."/>
            <person name="Barry K."/>
            <person name="Detter J.C."/>
            <person name="Glavina del Rio T."/>
            <person name="Hammon N."/>
            <person name="Israni S."/>
            <person name="Dalin E."/>
            <person name="Tice H."/>
            <person name="Pitluck S."/>
            <person name="Kiss H."/>
            <person name="Munk A.C."/>
            <person name="Brettin T."/>
            <person name="Bruce D."/>
            <person name="Han C."/>
            <person name="Tapia R."/>
            <person name="Gilna P."/>
            <person name="Schmutz J."/>
            <person name="Larimer F."/>
            <person name="Land M."/>
            <person name="Hauser L."/>
            <person name="Kyrpides N."/>
            <person name="Kim E."/>
            <person name="Richardson P."/>
        </authorList>
    </citation>
    <scope>NUCLEOTIDE SEQUENCE [LARGE SCALE GENOMIC DNA]</scope>
    <source>
        <strain evidence="8">IMS101</strain>
    </source>
</reference>
<dbReference type="InterPro" id="IPR015421">
    <property type="entry name" value="PyrdxlP-dep_Trfase_major"/>
</dbReference>
<dbReference type="InterPro" id="IPR009081">
    <property type="entry name" value="PP-bd_ACP"/>
</dbReference>
<dbReference type="RefSeq" id="WP_011611597.1">
    <property type="nucleotide sequence ID" value="NC_008312.1"/>
</dbReference>
<dbReference type="InterPro" id="IPR001917">
    <property type="entry name" value="Aminotrans_II_pyridoxalP_BS"/>
</dbReference>
<keyword evidence="2" id="KW-0596">Phosphopantetheine</keyword>
<dbReference type="OrthoDB" id="9807157at2"/>
<name>Q113V0_TRIEI</name>
<evidence type="ECO:0000256" key="6">
    <source>
        <dbReference type="RuleBase" id="RU003693"/>
    </source>
</evidence>
<dbReference type="STRING" id="203124.Tery_1973"/>
<dbReference type="InterPro" id="IPR050087">
    <property type="entry name" value="AON_synthase_class-II"/>
</dbReference>
<proteinExistence type="inferred from homology"/>
<dbReference type="Gene3D" id="1.10.1200.10">
    <property type="entry name" value="ACP-like"/>
    <property type="match status" value="1"/>
</dbReference>
<dbReference type="eggNOG" id="COG0236">
    <property type="taxonomic scope" value="Bacteria"/>
</dbReference>
<comment type="similarity">
    <text evidence="6">Belongs to the class-II pyridoxal-phosphate-dependent aminotransferase family.</text>
</comment>
<organism evidence="8">
    <name type="scientific">Trichodesmium erythraeum (strain IMS101)</name>
    <dbReference type="NCBI Taxonomy" id="203124"/>
    <lineage>
        <taxon>Bacteria</taxon>
        <taxon>Bacillati</taxon>
        <taxon>Cyanobacteriota</taxon>
        <taxon>Cyanophyceae</taxon>
        <taxon>Oscillatoriophycideae</taxon>
        <taxon>Oscillatoriales</taxon>
        <taxon>Microcoleaceae</taxon>
        <taxon>Trichodesmium</taxon>
    </lineage>
</organism>
<dbReference type="InterPro" id="IPR020806">
    <property type="entry name" value="PKS_PP-bd"/>
</dbReference>
<dbReference type="SUPFAM" id="SSF47336">
    <property type="entry name" value="ACP-like"/>
    <property type="match status" value="1"/>
</dbReference>
<dbReference type="PROSITE" id="PS50075">
    <property type="entry name" value="CARRIER"/>
    <property type="match status" value="1"/>
</dbReference>
<dbReference type="PROSITE" id="PS00012">
    <property type="entry name" value="PHOSPHOPANTETHEINE"/>
    <property type="match status" value="1"/>
</dbReference>
<dbReference type="InterPro" id="IPR015422">
    <property type="entry name" value="PyrdxlP-dep_Trfase_small"/>
</dbReference>
<dbReference type="eggNOG" id="COG0156">
    <property type="taxonomic scope" value="Bacteria"/>
</dbReference>
<comment type="cofactor">
    <cofactor evidence="1 6">
        <name>pyridoxal 5'-phosphate</name>
        <dbReference type="ChEBI" id="CHEBI:597326"/>
    </cofactor>
</comment>
<dbReference type="KEGG" id="ter:Tery_1973"/>
<sequence length="544" mass="61026">MKLLNQLVNEQDKQHLSLEMTDRDPALQVPQLSPVRKNIKSWLISQLAERLEIETDQIDIQRDFTDYGLNSIEVVNLSGELENLLGRRLPPTLLLDYPTIESLAEYLVEDTSEDTGPNVHKKLEDEVEVSTSNPTTETEEIPLEYYRFDLYPEYLQLQKQLADINSTGISSPFFIPQERVNNNTTVIGGRKLVNYATYNYLGMCGDPFVSNAAKEAINRYGTSVSASRLLSGEKPLHQELEREIADFIGVEDSILYVGGHATNVTTISHLFGQNDLILHDSLSHNSIFQGCLLSGATIIAFPHNDWEALEKLLRDRRHRYKRVLIAIEGVYSTDGDIPELPKFIEIKKHYKAFLMVDEAHSIGTIGKHGRGISEYFGINPNDVDLWMGTLSKSFASCGGYIAGTKALVEYLKYTSPGFVYSVGISPPDTASVLAAIRLLKKEPERVAKLQEMSRLFLQSARERGLNTGMSKDSPVIPIIVGESIKSVMLSQSLFKRGINVPFMFYPSVPQNAARLRFFITCNHTEEQILFTIDALAEELSLMGV</sequence>
<dbReference type="InterPro" id="IPR004839">
    <property type="entry name" value="Aminotransferase_I/II_large"/>
</dbReference>
<dbReference type="InterPro" id="IPR015424">
    <property type="entry name" value="PyrdxlP-dep_Trfase"/>
</dbReference>
<gene>
    <name evidence="8" type="ordered locus">Tery_1973</name>
</gene>